<feature type="transmembrane region" description="Helical" evidence="1">
    <location>
        <begin position="20"/>
        <end position="38"/>
    </location>
</feature>
<evidence type="ECO:0000313" key="2">
    <source>
        <dbReference type="EMBL" id="MBW90894.1"/>
    </source>
</evidence>
<keyword evidence="1" id="KW-1133">Transmembrane helix</keyword>
<keyword evidence="1" id="KW-0472">Membrane</keyword>
<accession>A0A2P2JBN5</accession>
<sequence>MLHPNVSLFLFLKRVALQKNFFYFFGFPFLSFGTKECYYQ</sequence>
<proteinExistence type="predicted"/>
<keyword evidence="1" id="KW-0812">Transmembrane</keyword>
<dbReference type="EMBL" id="GGEC01010411">
    <property type="protein sequence ID" value="MBW90894.1"/>
    <property type="molecule type" value="Transcribed_RNA"/>
</dbReference>
<name>A0A2P2JBN5_RHIMU</name>
<protein>
    <submittedName>
        <fullName evidence="2">Uncharacterized protein</fullName>
    </submittedName>
</protein>
<evidence type="ECO:0000256" key="1">
    <source>
        <dbReference type="SAM" id="Phobius"/>
    </source>
</evidence>
<dbReference type="AlphaFoldDB" id="A0A2P2JBN5"/>
<reference evidence="2" key="1">
    <citation type="submission" date="2018-02" db="EMBL/GenBank/DDBJ databases">
        <title>Rhizophora mucronata_Transcriptome.</title>
        <authorList>
            <person name="Meera S.P."/>
            <person name="Sreeshan A."/>
            <person name="Augustine A."/>
        </authorList>
    </citation>
    <scope>NUCLEOTIDE SEQUENCE</scope>
    <source>
        <tissue evidence="2">Leaf</tissue>
    </source>
</reference>
<organism evidence="2">
    <name type="scientific">Rhizophora mucronata</name>
    <name type="common">Asiatic mangrove</name>
    <dbReference type="NCBI Taxonomy" id="61149"/>
    <lineage>
        <taxon>Eukaryota</taxon>
        <taxon>Viridiplantae</taxon>
        <taxon>Streptophyta</taxon>
        <taxon>Embryophyta</taxon>
        <taxon>Tracheophyta</taxon>
        <taxon>Spermatophyta</taxon>
        <taxon>Magnoliopsida</taxon>
        <taxon>eudicotyledons</taxon>
        <taxon>Gunneridae</taxon>
        <taxon>Pentapetalae</taxon>
        <taxon>rosids</taxon>
        <taxon>fabids</taxon>
        <taxon>Malpighiales</taxon>
        <taxon>Rhizophoraceae</taxon>
        <taxon>Rhizophora</taxon>
    </lineage>
</organism>